<feature type="domain" description="HTH cro/C1-type" evidence="2">
    <location>
        <begin position="26"/>
        <end position="80"/>
    </location>
</feature>
<evidence type="ECO:0000313" key="3">
    <source>
        <dbReference type="EMBL" id="OQX15648.1"/>
    </source>
</evidence>
<dbReference type="EMBL" id="MTEJ01000012">
    <property type="protein sequence ID" value="OQX15648.1"/>
    <property type="molecule type" value="Genomic_DNA"/>
</dbReference>
<protein>
    <submittedName>
        <fullName evidence="3">Addiction module antidote protein, HigA family</fullName>
    </submittedName>
</protein>
<keyword evidence="1" id="KW-0238">DNA-binding</keyword>
<organism evidence="3 4">
    <name type="scientific">Thiothrix lacustris</name>
    <dbReference type="NCBI Taxonomy" id="525917"/>
    <lineage>
        <taxon>Bacteria</taxon>
        <taxon>Pseudomonadati</taxon>
        <taxon>Pseudomonadota</taxon>
        <taxon>Gammaproteobacteria</taxon>
        <taxon>Thiotrichales</taxon>
        <taxon>Thiotrichaceae</taxon>
        <taxon>Thiothrix</taxon>
    </lineage>
</organism>
<evidence type="ECO:0000256" key="1">
    <source>
        <dbReference type="ARBA" id="ARBA00023125"/>
    </source>
</evidence>
<reference evidence="3 4" key="1">
    <citation type="submission" date="2017-01" db="EMBL/GenBank/DDBJ databases">
        <title>Novel large sulfur bacteria in the metagenomes of groundwater-fed chemosynthetic microbial mats in the Lake Huron basin.</title>
        <authorList>
            <person name="Sharrar A.M."/>
            <person name="Flood B.E."/>
            <person name="Bailey J.V."/>
            <person name="Jones D.S."/>
            <person name="Biddanda B."/>
            <person name="Ruberg S.A."/>
            <person name="Marcus D.N."/>
            <person name="Dick G.J."/>
        </authorList>
    </citation>
    <scope>NUCLEOTIDE SEQUENCE [LARGE SCALE GENOMIC DNA]</scope>
    <source>
        <strain evidence="3">A8</strain>
    </source>
</reference>
<name>A0A1Y1QWP2_9GAMM</name>
<dbReference type="GO" id="GO:0003677">
    <property type="term" value="F:DNA binding"/>
    <property type="evidence" value="ECO:0007669"/>
    <property type="project" value="UniProtKB-KW"/>
</dbReference>
<dbReference type="AlphaFoldDB" id="A0A1Y1QWP2"/>
<evidence type="ECO:0000259" key="2">
    <source>
        <dbReference type="PROSITE" id="PS50943"/>
    </source>
</evidence>
<evidence type="ECO:0000313" key="4">
    <source>
        <dbReference type="Proteomes" id="UP000192491"/>
    </source>
</evidence>
<dbReference type="Pfam" id="PF01381">
    <property type="entry name" value="HTH_3"/>
    <property type="match status" value="1"/>
</dbReference>
<proteinExistence type="predicted"/>
<dbReference type="SMART" id="SM00530">
    <property type="entry name" value="HTH_XRE"/>
    <property type="match status" value="1"/>
</dbReference>
<dbReference type="PANTHER" id="PTHR36924:SF1">
    <property type="entry name" value="ANTITOXIN HIGA-1"/>
    <property type="match status" value="1"/>
</dbReference>
<dbReference type="PROSITE" id="PS50943">
    <property type="entry name" value="HTH_CROC1"/>
    <property type="match status" value="1"/>
</dbReference>
<gene>
    <name evidence="3" type="ORF">BWK73_06425</name>
</gene>
<dbReference type="CDD" id="cd00093">
    <property type="entry name" value="HTH_XRE"/>
    <property type="match status" value="1"/>
</dbReference>
<dbReference type="SUPFAM" id="SSF47413">
    <property type="entry name" value="lambda repressor-like DNA-binding domains"/>
    <property type="match status" value="1"/>
</dbReference>
<dbReference type="InterPro" id="IPR010982">
    <property type="entry name" value="Lambda_DNA-bd_dom_sf"/>
</dbReference>
<dbReference type="NCBIfam" id="TIGR02607">
    <property type="entry name" value="antidote_HigA"/>
    <property type="match status" value="1"/>
</dbReference>
<accession>A0A1Y1QWP2</accession>
<dbReference type="InterPro" id="IPR013430">
    <property type="entry name" value="Toxin_antidote_HigA"/>
</dbReference>
<comment type="caution">
    <text evidence="3">The sequence shown here is derived from an EMBL/GenBank/DDBJ whole genome shotgun (WGS) entry which is preliminary data.</text>
</comment>
<dbReference type="Gene3D" id="1.10.260.40">
    <property type="entry name" value="lambda repressor-like DNA-binding domains"/>
    <property type="match status" value="1"/>
</dbReference>
<dbReference type="Proteomes" id="UP000192491">
    <property type="component" value="Unassembled WGS sequence"/>
</dbReference>
<sequence length="108" mass="11743">MIKTFSDPETAHCDNGLPAIHPGEFLAEILEELGMTQAQFASVVHVSAMRISHVINGSRPVTAELALRMGKALGQTPRYWLNLQADYDLKQAQQAAGNDLDDVQLIAA</sequence>
<dbReference type="InterPro" id="IPR001387">
    <property type="entry name" value="Cro/C1-type_HTH"/>
</dbReference>
<dbReference type="PANTHER" id="PTHR36924">
    <property type="entry name" value="ANTITOXIN HIGA-1"/>
    <property type="match status" value="1"/>
</dbReference>